<sequence length="49" mass="5124">MDLSREAVEAAGLGVLVLVRPRPLHVTGIEHGPGPRPEVRSASGGRGLR</sequence>
<reference evidence="2 3" key="1">
    <citation type="submission" date="2023-06" db="EMBL/GenBank/DDBJ databases">
        <title>Actinomycetospora Odt1-22.</title>
        <authorList>
            <person name="Supong K."/>
        </authorList>
    </citation>
    <scope>NUCLEOTIDE SEQUENCE [LARGE SCALE GENOMIC DNA]</scope>
    <source>
        <strain evidence="2 3">Odt1-22</strain>
    </source>
</reference>
<evidence type="ECO:0000256" key="1">
    <source>
        <dbReference type="SAM" id="MobiDB-lite"/>
    </source>
</evidence>
<accession>A0ABT7MG75</accession>
<keyword evidence="3" id="KW-1185">Reference proteome</keyword>
<dbReference type="RefSeq" id="WP_286056290.1">
    <property type="nucleotide sequence ID" value="NZ_JASVWF010000008.1"/>
</dbReference>
<dbReference type="EMBL" id="JASVWF010000008">
    <property type="protein sequence ID" value="MDL5159685.1"/>
    <property type="molecule type" value="Genomic_DNA"/>
</dbReference>
<comment type="caution">
    <text evidence="2">The sequence shown here is derived from an EMBL/GenBank/DDBJ whole genome shotgun (WGS) entry which is preliminary data.</text>
</comment>
<protein>
    <submittedName>
        <fullName evidence="2">Uncharacterized protein</fullName>
    </submittedName>
</protein>
<name>A0ABT7MG75_9PSEU</name>
<evidence type="ECO:0000313" key="3">
    <source>
        <dbReference type="Proteomes" id="UP001231924"/>
    </source>
</evidence>
<proteinExistence type="predicted"/>
<dbReference type="Proteomes" id="UP001231924">
    <property type="component" value="Unassembled WGS sequence"/>
</dbReference>
<evidence type="ECO:0000313" key="2">
    <source>
        <dbReference type="EMBL" id="MDL5159685.1"/>
    </source>
</evidence>
<organism evidence="2 3">
    <name type="scientific">Actinomycetospora termitidis</name>
    <dbReference type="NCBI Taxonomy" id="3053470"/>
    <lineage>
        <taxon>Bacteria</taxon>
        <taxon>Bacillati</taxon>
        <taxon>Actinomycetota</taxon>
        <taxon>Actinomycetes</taxon>
        <taxon>Pseudonocardiales</taxon>
        <taxon>Pseudonocardiaceae</taxon>
        <taxon>Actinomycetospora</taxon>
    </lineage>
</organism>
<gene>
    <name evidence="2" type="ORF">QRT03_27215</name>
</gene>
<feature type="region of interest" description="Disordered" evidence="1">
    <location>
        <begin position="25"/>
        <end position="49"/>
    </location>
</feature>